<dbReference type="GO" id="GO:0009236">
    <property type="term" value="P:cobalamin biosynthetic process"/>
    <property type="evidence" value="ECO:0007669"/>
    <property type="project" value="UniProtKB-UniPathway"/>
</dbReference>
<dbReference type="Pfam" id="PF02570">
    <property type="entry name" value="CbiC"/>
    <property type="match status" value="1"/>
</dbReference>
<dbReference type="InterPro" id="IPR003722">
    <property type="entry name" value="Cbl_synth_CobH/CbiC"/>
</dbReference>
<dbReference type="InterPro" id="IPR036588">
    <property type="entry name" value="CobH/CbiC_sf"/>
</dbReference>
<evidence type="ECO:0000259" key="5">
    <source>
        <dbReference type="Pfam" id="PF02570"/>
    </source>
</evidence>
<dbReference type="Proteomes" id="UP000242705">
    <property type="component" value="Unassembled WGS sequence"/>
</dbReference>
<keyword evidence="4" id="KW-0413">Isomerase</keyword>
<name>A0A2T2X192_SULTH</name>
<organism evidence="6 7">
    <name type="scientific">Sulfobacillus thermosulfidooxidans</name>
    <dbReference type="NCBI Taxonomy" id="28034"/>
    <lineage>
        <taxon>Bacteria</taxon>
        <taxon>Bacillati</taxon>
        <taxon>Bacillota</taxon>
        <taxon>Clostridia</taxon>
        <taxon>Eubacteriales</taxon>
        <taxon>Clostridiales Family XVII. Incertae Sedis</taxon>
        <taxon>Sulfobacillus</taxon>
    </lineage>
</organism>
<comment type="pathway">
    <text evidence="1">Cofactor biosynthesis; adenosylcobalamin biosynthesis.</text>
</comment>
<dbReference type="UniPathway" id="UPA00148"/>
<sequence length="211" mass="23534">MTPMTPEQIYEQSFWQIRQGLTSLNCSDEERHIIERVIHATADWEYRDTMQFHPQAINAGIEAITRNIPLITDVHMVQVGFNRTMMASLGLKSFCYVDHDNAETMAKKLGITRSAWGIRHAFDVHGNEAIVVIANAPTALLETLRLIDEKLWTPHLVIGVPVGFVMAKESKELLAQQQKIPFVTNLSMKGGSPVGAAIVNALMTLVDKKGL</sequence>
<dbReference type="SUPFAM" id="SSF63965">
    <property type="entry name" value="Precorrin-8X methylmutase CbiC/CobH"/>
    <property type="match status" value="1"/>
</dbReference>
<dbReference type="Gene3D" id="3.40.50.10230">
    <property type="entry name" value="Cobalamin biosynthesis CobH/CbiC, precorrin-8X methylmutase"/>
    <property type="match status" value="1"/>
</dbReference>
<feature type="domain" description="Cobalamin biosynthesis precorrin-8X methylmutase CobH/CbiC" evidence="5">
    <location>
        <begin position="8"/>
        <end position="204"/>
    </location>
</feature>
<accession>A0A2T2X192</accession>
<dbReference type="PANTHER" id="PTHR43588">
    <property type="entry name" value="COBALT-PRECORRIN-8 METHYLMUTASE"/>
    <property type="match status" value="1"/>
</dbReference>
<evidence type="ECO:0000256" key="4">
    <source>
        <dbReference type="ARBA" id="ARBA00023235"/>
    </source>
</evidence>
<dbReference type="AlphaFoldDB" id="A0A2T2X192"/>
<evidence type="ECO:0000256" key="2">
    <source>
        <dbReference type="ARBA" id="ARBA00009774"/>
    </source>
</evidence>
<evidence type="ECO:0000256" key="3">
    <source>
        <dbReference type="ARBA" id="ARBA00022573"/>
    </source>
</evidence>
<evidence type="ECO:0000313" key="7">
    <source>
        <dbReference type="Proteomes" id="UP000242705"/>
    </source>
</evidence>
<reference evidence="6 7" key="1">
    <citation type="journal article" date="2014" name="BMC Genomics">
        <title>Comparison of environmental and isolate Sulfobacillus genomes reveals diverse carbon, sulfur, nitrogen, and hydrogen metabolisms.</title>
        <authorList>
            <person name="Justice N.B."/>
            <person name="Norman A."/>
            <person name="Brown C.T."/>
            <person name="Singh A."/>
            <person name="Thomas B.C."/>
            <person name="Banfield J.F."/>
        </authorList>
    </citation>
    <scope>NUCLEOTIDE SEQUENCE [LARGE SCALE GENOMIC DNA]</scope>
    <source>
        <strain evidence="6">AMDSBA5</strain>
    </source>
</reference>
<dbReference type="EMBL" id="PXYX01000007">
    <property type="protein sequence ID" value="PSR28254.1"/>
    <property type="molecule type" value="Genomic_DNA"/>
</dbReference>
<protein>
    <submittedName>
        <fullName evidence="6">Precorrin-8X methylmutase</fullName>
    </submittedName>
</protein>
<proteinExistence type="inferred from homology"/>
<dbReference type="PANTHER" id="PTHR43588:SF1">
    <property type="entry name" value="COBALT-PRECORRIN-8 METHYLMUTASE"/>
    <property type="match status" value="1"/>
</dbReference>
<gene>
    <name evidence="6" type="ORF">C7B47_06005</name>
</gene>
<evidence type="ECO:0000313" key="6">
    <source>
        <dbReference type="EMBL" id="PSR28254.1"/>
    </source>
</evidence>
<dbReference type="GO" id="GO:0016993">
    <property type="term" value="F:precorrin-8X methylmutase activity"/>
    <property type="evidence" value="ECO:0007669"/>
    <property type="project" value="InterPro"/>
</dbReference>
<keyword evidence="3" id="KW-0169">Cobalamin biosynthesis</keyword>
<comment type="similarity">
    <text evidence="2">Belongs to the CobH/CbiC family.</text>
</comment>
<comment type="caution">
    <text evidence="6">The sequence shown here is derived from an EMBL/GenBank/DDBJ whole genome shotgun (WGS) entry which is preliminary data.</text>
</comment>
<evidence type="ECO:0000256" key="1">
    <source>
        <dbReference type="ARBA" id="ARBA00004953"/>
    </source>
</evidence>